<dbReference type="InterPro" id="IPR036412">
    <property type="entry name" value="HAD-like_sf"/>
</dbReference>
<dbReference type="SFLD" id="SFLDG00002">
    <property type="entry name" value="C1.7:_P-type_atpase_like"/>
    <property type="match status" value="1"/>
</dbReference>
<feature type="transmembrane region" description="Helical" evidence="15">
    <location>
        <begin position="564"/>
        <end position="584"/>
    </location>
</feature>
<feature type="transmembrane region" description="Helical" evidence="15">
    <location>
        <begin position="257"/>
        <end position="283"/>
    </location>
</feature>
<feature type="transmembrane region" description="Helical" evidence="15">
    <location>
        <begin position="233"/>
        <end position="251"/>
    </location>
</feature>
<evidence type="ECO:0000259" key="16">
    <source>
        <dbReference type="Pfam" id="PF00122"/>
    </source>
</evidence>
<evidence type="ECO:0000256" key="9">
    <source>
        <dbReference type="ARBA" id="ARBA00022967"/>
    </source>
</evidence>
<evidence type="ECO:0000256" key="4">
    <source>
        <dbReference type="ARBA" id="ARBA00022475"/>
    </source>
</evidence>
<feature type="transmembrane region" description="Helical" evidence="15">
    <location>
        <begin position="12"/>
        <end position="30"/>
    </location>
</feature>
<comment type="subcellular location">
    <subcellularLocation>
        <location evidence="1">Cell membrane</location>
        <topology evidence="1">Multi-pass membrane protein</topology>
    </subcellularLocation>
</comment>
<dbReference type="InterPro" id="IPR018303">
    <property type="entry name" value="ATPase_P-typ_P_site"/>
</dbReference>
<dbReference type="GO" id="GO:0016887">
    <property type="term" value="F:ATP hydrolysis activity"/>
    <property type="evidence" value="ECO:0007669"/>
    <property type="project" value="InterPro"/>
</dbReference>
<dbReference type="InterPro" id="IPR027256">
    <property type="entry name" value="P-typ_ATPase_IB"/>
</dbReference>
<dbReference type="PANTHER" id="PTHR48085:SF5">
    <property type="entry name" value="CADMIUM_ZINC-TRANSPORTING ATPASE HMA4-RELATED"/>
    <property type="match status" value="1"/>
</dbReference>
<dbReference type="PANTHER" id="PTHR48085">
    <property type="entry name" value="CADMIUM/ZINC-TRANSPORTING ATPASE HMA2-RELATED"/>
    <property type="match status" value="1"/>
</dbReference>
<keyword evidence="10 15" id="KW-1133">Transmembrane helix</keyword>
<dbReference type="PRINTS" id="PR00119">
    <property type="entry name" value="CATATPASE"/>
</dbReference>
<feature type="transmembrane region" description="Helical" evidence="15">
    <location>
        <begin position="62"/>
        <end position="79"/>
    </location>
</feature>
<keyword evidence="11" id="KW-0406">Ion transport</keyword>
<dbReference type="InterPro" id="IPR001757">
    <property type="entry name" value="P_typ_ATPase"/>
</dbReference>
<reference evidence="17 18" key="1">
    <citation type="submission" date="2019-03" db="EMBL/GenBank/DDBJ databases">
        <title>Flavobacterium AR-3-4 sp. nov. isolated from arctic soil.</title>
        <authorList>
            <person name="Chaudhary D.K."/>
        </authorList>
    </citation>
    <scope>NUCLEOTIDE SEQUENCE [LARGE SCALE GENOMIC DNA]</scope>
    <source>
        <strain evidence="17 18">AR-3-4</strain>
    </source>
</reference>
<keyword evidence="4 15" id="KW-1003">Cell membrane</keyword>
<feature type="domain" description="P-type ATPase A" evidence="16">
    <location>
        <begin position="118"/>
        <end position="217"/>
    </location>
</feature>
<dbReference type="SUPFAM" id="SSF81665">
    <property type="entry name" value="Calcium ATPase, transmembrane domain M"/>
    <property type="match status" value="1"/>
</dbReference>
<keyword evidence="17" id="KW-0378">Hydrolase</keyword>
<evidence type="ECO:0000313" key="17">
    <source>
        <dbReference type="EMBL" id="TDD97902.1"/>
    </source>
</evidence>
<dbReference type="NCBIfam" id="TIGR01494">
    <property type="entry name" value="ATPase_P-type"/>
    <property type="match status" value="1"/>
</dbReference>
<dbReference type="RefSeq" id="WP_132003564.1">
    <property type="nucleotide sequence ID" value="NZ_SMFK01000003.1"/>
</dbReference>
<evidence type="ECO:0000256" key="6">
    <source>
        <dbReference type="ARBA" id="ARBA00022723"/>
    </source>
</evidence>
<dbReference type="AlphaFoldDB" id="A0A4R5CKC8"/>
<dbReference type="NCBIfam" id="TIGR01511">
    <property type="entry name" value="ATPase-IB1_Cu"/>
    <property type="match status" value="1"/>
</dbReference>
<dbReference type="InterPro" id="IPR008250">
    <property type="entry name" value="ATPase_P-typ_transduc_dom_A_sf"/>
</dbReference>
<protein>
    <recommendedName>
        <fullName evidence="13">P-type Zn(2+) transporter</fullName>
        <ecNumber evidence="13">7.2.2.12</ecNumber>
    </recommendedName>
</protein>
<dbReference type="Pfam" id="PF00122">
    <property type="entry name" value="E1-E2_ATPase"/>
    <property type="match status" value="1"/>
</dbReference>
<dbReference type="InterPro" id="IPR023214">
    <property type="entry name" value="HAD_sf"/>
</dbReference>
<keyword evidence="6 15" id="KW-0479">Metal-binding</keyword>
<evidence type="ECO:0000256" key="13">
    <source>
        <dbReference type="ARBA" id="ARBA00039097"/>
    </source>
</evidence>
<dbReference type="SUPFAM" id="SSF56784">
    <property type="entry name" value="HAD-like"/>
    <property type="match status" value="1"/>
</dbReference>
<dbReference type="OrthoDB" id="1521937at2"/>
<dbReference type="InterPro" id="IPR023298">
    <property type="entry name" value="ATPase_P-typ_TM_dom_sf"/>
</dbReference>
<dbReference type="NCBIfam" id="TIGR01525">
    <property type="entry name" value="ATPase-IB_hvy"/>
    <property type="match status" value="1"/>
</dbReference>
<evidence type="ECO:0000256" key="15">
    <source>
        <dbReference type="RuleBase" id="RU362081"/>
    </source>
</evidence>
<dbReference type="Gene3D" id="2.70.150.10">
    <property type="entry name" value="Calcium-transporting ATPase, cytoplasmic transduction domain A"/>
    <property type="match status" value="1"/>
</dbReference>
<dbReference type="Gene3D" id="3.40.50.1000">
    <property type="entry name" value="HAD superfamily/HAD-like"/>
    <property type="match status" value="1"/>
</dbReference>
<evidence type="ECO:0000256" key="7">
    <source>
        <dbReference type="ARBA" id="ARBA00022741"/>
    </source>
</evidence>
<accession>A0A4R5CKC8</accession>
<dbReference type="InterPro" id="IPR044492">
    <property type="entry name" value="P_typ_ATPase_HD_dom"/>
</dbReference>
<evidence type="ECO:0000256" key="12">
    <source>
        <dbReference type="ARBA" id="ARBA00023136"/>
    </source>
</evidence>
<dbReference type="PROSITE" id="PS00154">
    <property type="entry name" value="ATPASE_E1_E2"/>
    <property type="match status" value="1"/>
</dbReference>
<keyword evidence="7 15" id="KW-0547">Nucleotide-binding</keyword>
<feature type="transmembrane region" description="Helical" evidence="15">
    <location>
        <begin position="36"/>
        <end position="55"/>
    </location>
</feature>
<evidence type="ECO:0000256" key="8">
    <source>
        <dbReference type="ARBA" id="ARBA00022840"/>
    </source>
</evidence>
<evidence type="ECO:0000313" key="18">
    <source>
        <dbReference type="Proteomes" id="UP000295479"/>
    </source>
</evidence>
<dbReference type="GO" id="GO:0016463">
    <property type="term" value="F:P-type zinc transporter activity"/>
    <property type="evidence" value="ECO:0007669"/>
    <property type="project" value="UniProtKB-EC"/>
</dbReference>
<comment type="caution">
    <text evidence="17">The sequence shown here is derived from an EMBL/GenBank/DDBJ whole genome shotgun (WGS) entry which is preliminary data.</text>
</comment>
<keyword evidence="3" id="KW-0813">Transport</keyword>
<evidence type="ECO:0000256" key="1">
    <source>
        <dbReference type="ARBA" id="ARBA00004651"/>
    </source>
</evidence>
<keyword evidence="18" id="KW-1185">Reference proteome</keyword>
<sequence length="614" mass="66543">MNYTKTFFSRQFLWEIVRIITVGLASLFFYLDFIQLPILIIAMAFGLYSLVKTAALDIIKQLKIGTELFITIAVIISVLGKEYLAGAVVLMIILIAEYIASASTEKARSSIKELIGSVPKTAIVKKDNQESIVQITDLKIGDVILVKAGEKIPVDGKVISGSGSVNQAPITGESVPQEKTVGSDAFAGTILELGALDIEMTKAGVDTVFSRIISLVEDAESQQAPIEKFTDKVASWLIPVVFIFVGTVYFFTRDVKLVIALLIFTSPAELGLATPLVTIAAIARAAREGILIKGGLFLEELAKVTTIVFDKTGTLTIGSPIVNKVEIIDPNYNEQNLVQFAATVDRRSSHPLAKAILSYADKLKLTYGEPENFEVIKGRGVSAKVEGKSILLGNKLFMEENKTPLFNSSENVTDTVIYLSIENKLAGIFYISDAIREGAKEMIQGLRKSGIKNIVMLTGDNPETAKYVSNQIGITDYRANLLPEDKINIIKELQKDGSKVAMVGDGINDAPALVQANIGIAMGAMGTETAMEAADIVLMQDKLEKIAKARAISKRAYRTIRENIFVGVGVVHVIGITLVLLKIIGPIEAAAIHLLPDTLVFINSIKLLRIKIDA</sequence>
<gene>
    <name evidence="17" type="primary">cadA</name>
    <name evidence="17" type="ORF">E0F76_07315</name>
</gene>
<dbReference type="SFLD" id="SFLDF00027">
    <property type="entry name" value="p-type_atpase"/>
    <property type="match status" value="1"/>
</dbReference>
<evidence type="ECO:0000256" key="10">
    <source>
        <dbReference type="ARBA" id="ARBA00022989"/>
    </source>
</evidence>
<evidence type="ECO:0000256" key="11">
    <source>
        <dbReference type="ARBA" id="ARBA00023065"/>
    </source>
</evidence>
<comment type="similarity">
    <text evidence="2 15">Belongs to the cation transport ATPase (P-type) (TC 3.A.3) family. Type IB subfamily.</text>
</comment>
<keyword evidence="9" id="KW-1278">Translocase</keyword>
<feature type="transmembrane region" description="Helical" evidence="15">
    <location>
        <begin position="85"/>
        <end position="102"/>
    </location>
</feature>
<dbReference type="GO" id="GO:0005524">
    <property type="term" value="F:ATP binding"/>
    <property type="evidence" value="ECO:0007669"/>
    <property type="project" value="UniProtKB-UniRule"/>
</dbReference>
<dbReference type="EMBL" id="SMFK01000003">
    <property type="protein sequence ID" value="TDD97902.1"/>
    <property type="molecule type" value="Genomic_DNA"/>
</dbReference>
<evidence type="ECO:0000256" key="14">
    <source>
        <dbReference type="ARBA" id="ARBA00047308"/>
    </source>
</evidence>
<name>A0A4R5CKC8_9FLAO</name>
<organism evidence="17 18">
    <name type="scientific">Flavobacterium cellulosilyticum</name>
    <dbReference type="NCBI Taxonomy" id="2541731"/>
    <lineage>
        <taxon>Bacteria</taxon>
        <taxon>Pseudomonadati</taxon>
        <taxon>Bacteroidota</taxon>
        <taxon>Flavobacteriia</taxon>
        <taxon>Flavobacteriales</taxon>
        <taxon>Flavobacteriaceae</taxon>
        <taxon>Flavobacterium</taxon>
    </lineage>
</organism>
<dbReference type="GO" id="GO:0005886">
    <property type="term" value="C:plasma membrane"/>
    <property type="evidence" value="ECO:0007669"/>
    <property type="project" value="UniProtKB-SubCell"/>
</dbReference>
<evidence type="ECO:0000256" key="2">
    <source>
        <dbReference type="ARBA" id="ARBA00006024"/>
    </source>
</evidence>
<dbReference type="NCBIfam" id="TIGR01512">
    <property type="entry name" value="ATPase-IB2_Cd"/>
    <property type="match status" value="1"/>
</dbReference>
<dbReference type="Proteomes" id="UP000295479">
    <property type="component" value="Unassembled WGS sequence"/>
</dbReference>
<keyword evidence="12 15" id="KW-0472">Membrane</keyword>
<keyword evidence="8 15" id="KW-0067">ATP-binding</keyword>
<dbReference type="InterPro" id="IPR051014">
    <property type="entry name" value="Cation_Transport_ATPase_IB"/>
</dbReference>
<dbReference type="FunFam" id="3.40.50.1000:FF:000020">
    <property type="entry name" value="Probable cation-transporting P-type ATPase"/>
    <property type="match status" value="1"/>
</dbReference>
<dbReference type="GO" id="GO:0046872">
    <property type="term" value="F:metal ion binding"/>
    <property type="evidence" value="ECO:0007669"/>
    <property type="project" value="UniProtKB-KW"/>
</dbReference>
<dbReference type="SFLD" id="SFLDS00003">
    <property type="entry name" value="Haloacid_Dehalogenase"/>
    <property type="match status" value="1"/>
</dbReference>
<dbReference type="Pfam" id="PF00702">
    <property type="entry name" value="Hydrolase"/>
    <property type="match status" value="1"/>
</dbReference>
<comment type="catalytic activity">
    <reaction evidence="14">
        <text>Zn(2+)(in) + ATP + H2O = Zn(2+)(out) + ADP + phosphate + H(+)</text>
        <dbReference type="Rhea" id="RHEA:20621"/>
        <dbReference type="ChEBI" id="CHEBI:15377"/>
        <dbReference type="ChEBI" id="CHEBI:15378"/>
        <dbReference type="ChEBI" id="CHEBI:29105"/>
        <dbReference type="ChEBI" id="CHEBI:30616"/>
        <dbReference type="ChEBI" id="CHEBI:43474"/>
        <dbReference type="ChEBI" id="CHEBI:456216"/>
        <dbReference type="EC" id="7.2.2.12"/>
    </reaction>
</comment>
<dbReference type="Gene3D" id="3.40.1110.10">
    <property type="entry name" value="Calcium-transporting ATPase, cytoplasmic domain N"/>
    <property type="match status" value="1"/>
</dbReference>
<dbReference type="EC" id="7.2.2.12" evidence="13"/>
<dbReference type="PRINTS" id="PR00941">
    <property type="entry name" value="CDATPASE"/>
</dbReference>
<evidence type="ECO:0000256" key="3">
    <source>
        <dbReference type="ARBA" id="ARBA00022448"/>
    </source>
</evidence>
<dbReference type="InterPro" id="IPR023299">
    <property type="entry name" value="ATPase_P-typ_cyto_dom_N"/>
</dbReference>
<keyword evidence="5 15" id="KW-0812">Transmembrane</keyword>
<evidence type="ECO:0000256" key="5">
    <source>
        <dbReference type="ARBA" id="ARBA00022692"/>
    </source>
</evidence>
<dbReference type="InterPro" id="IPR059000">
    <property type="entry name" value="ATPase_P-type_domA"/>
</dbReference>
<proteinExistence type="inferred from homology"/>
<dbReference type="SUPFAM" id="SSF81653">
    <property type="entry name" value="Calcium ATPase, transduction domain A"/>
    <property type="match status" value="1"/>
</dbReference>
<dbReference type="FunFam" id="2.70.150.10:FF:000002">
    <property type="entry name" value="Copper-transporting ATPase 1, putative"/>
    <property type="match status" value="1"/>
</dbReference>